<dbReference type="AlphaFoldDB" id="A0A432ZDH9"/>
<dbReference type="RefSeq" id="WP_126784729.1">
    <property type="nucleotide sequence ID" value="NZ_PIQF01000002.1"/>
</dbReference>
<accession>A0A432ZDH9</accession>
<protein>
    <recommendedName>
        <fullName evidence="4">Chemotaxis protein</fullName>
    </recommendedName>
</protein>
<keyword evidence="3" id="KW-1185">Reference proteome</keyword>
<feature type="compositionally biased region" description="Low complexity" evidence="1">
    <location>
        <begin position="48"/>
        <end position="64"/>
    </location>
</feature>
<evidence type="ECO:0000313" key="3">
    <source>
        <dbReference type="Proteomes" id="UP000287908"/>
    </source>
</evidence>
<feature type="region of interest" description="Disordered" evidence="1">
    <location>
        <begin position="1"/>
        <end position="20"/>
    </location>
</feature>
<dbReference type="OrthoDB" id="5588953at2"/>
<feature type="compositionally biased region" description="Polar residues" evidence="1">
    <location>
        <begin position="65"/>
        <end position="89"/>
    </location>
</feature>
<evidence type="ECO:0008006" key="4">
    <source>
        <dbReference type="Google" id="ProtNLM"/>
    </source>
</evidence>
<reference evidence="2 3" key="1">
    <citation type="journal article" date="2011" name="Front. Microbiol.">
        <title>Genomic signatures of strain selection and enhancement in Bacillus atrophaeus var. globigii, a historical biowarfare simulant.</title>
        <authorList>
            <person name="Gibbons H.S."/>
            <person name="Broomall S.M."/>
            <person name="McNew L.A."/>
            <person name="Daligault H."/>
            <person name="Chapman C."/>
            <person name="Bruce D."/>
            <person name="Karavis M."/>
            <person name="Krepps M."/>
            <person name="McGregor P.A."/>
            <person name="Hong C."/>
            <person name="Park K.H."/>
            <person name="Akmal A."/>
            <person name="Feldman A."/>
            <person name="Lin J.S."/>
            <person name="Chang W.E."/>
            <person name="Higgs B.W."/>
            <person name="Demirev P."/>
            <person name="Lindquist J."/>
            <person name="Liem A."/>
            <person name="Fochler E."/>
            <person name="Read T.D."/>
            <person name="Tapia R."/>
            <person name="Johnson S."/>
            <person name="Bishop-Lilly K.A."/>
            <person name="Detter C."/>
            <person name="Han C."/>
            <person name="Sozhamannan S."/>
            <person name="Rosenzweig C.N."/>
            <person name="Skowronski E.W."/>
        </authorList>
    </citation>
    <scope>NUCLEOTIDE SEQUENCE [LARGE SCALE GENOMIC DNA]</scope>
    <source>
        <strain evidence="2 3">CL-SP19</strain>
    </source>
</reference>
<evidence type="ECO:0000313" key="2">
    <source>
        <dbReference type="EMBL" id="RUO76006.1"/>
    </source>
</evidence>
<feature type="region of interest" description="Disordered" evidence="1">
    <location>
        <begin position="25"/>
        <end position="103"/>
    </location>
</feature>
<organism evidence="2 3">
    <name type="scientific">Idiomarina seosinensis</name>
    <dbReference type="NCBI Taxonomy" id="281739"/>
    <lineage>
        <taxon>Bacteria</taxon>
        <taxon>Pseudomonadati</taxon>
        <taxon>Pseudomonadota</taxon>
        <taxon>Gammaproteobacteria</taxon>
        <taxon>Alteromonadales</taxon>
        <taxon>Idiomarinaceae</taxon>
        <taxon>Idiomarina</taxon>
    </lineage>
</organism>
<sequence>MEINGAMNAGLQGLQRASQQVSEASAEIANASGRNDVQQQGAAQNSGAVAATETASETSQAVTANTSTDSLVSLQQGETSFESSAQTVETADEMLGTMIDTSV</sequence>
<name>A0A432ZDH9_9GAMM</name>
<comment type="caution">
    <text evidence="2">The sequence shown here is derived from an EMBL/GenBank/DDBJ whole genome shotgun (WGS) entry which is preliminary data.</text>
</comment>
<feature type="compositionally biased region" description="Polar residues" evidence="1">
    <location>
        <begin position="32"/>
        <end position="47"/>
    </location>
</feature>
<gene>
    <name evidence="2" type="ORF">CWI81_07750</name>
</gene>
<proteinExistence type="predicted"/>
<dbReference type="EMBL" id="PIQF01000002">
    <property type="protein sequence ID" value="RUO76006.1"/>
    <property type="molecule type" value="Genomic_DNA"/>
</dbReference>
<dbReference type="Proteomes" id="UP000287908">
    <property type="component" value="Unassembled WGS sequence"/>
</dbReference>
<evidence type="ECO:0000256" key="1">
    <source>
        <dbReference type="SAM" id="MobiDB-lite"/>
    </source>
</evidence>